<dbReference type="Gene3D" id="1.10.10.10">
    <property type="entry name" value="Winged helix-like DNA-binding domain superfamily/Winged helix DNA-binding domain"/>
    <property type="match status" value="1"/>
</dbReference>
<dbReference type="InterPro" id="IPR001789">
    <property type="entry name" value="Sig_transdc_resp-reg_receiver"/>
</dbReference>
<dbReference type="InterPro" id="IPR011006">
    <property type="entry name" value="CheY-like_superfamily"/>
</dbReference>
<name>A0ABX2ESZ8_9BURK</name>
<keyword evidence="4" id="KW-0597">Phosphoprotein</keyword>
<keyword evidence="2" id="KW-0238">DNA-binding</keyword>
<keyword evidence="1" id="KW-0805">Transcription regulation</keyword>
<dbReference type="InterPro" id="IPR000792">
    <property type="entry name" value="Tscrpt_reg_LuxR_C"/>
</dbReference>
<gene>
    <name evidence="7" type="ORF">HLB44_31690</name>
</gene>
<dbReference type="Pfam" id="PF00072">
    <property type="entry name" value="Response_reg"/>
    <property type="match status" value="1"/>
</dbReference>
<evidence type="ECO:0000256" key="3">
    <source>
        <dbReference type="ARBA" id="ARBA00023163"/>
    </source>
</evidence>
<evidence type="ECO:0000256" key="1">
    <source>
        <dbReference type="ARBA" id="ARBA00023015"/>
    </source>
</evidence>
<dbReference type="SMART" id="SM00448">
    <property type="entry name" value="REC"/>
    <property type="match status" value="1"/>
</dbReference>
<protein>
    <submittedName>
        <fullName evidence="7">Response regulator transcription factor</fullName>
    </submittedName>
</protein>
<dbReference type="SUPFAM" id="SSF52172">
    <property type="entry name" value="CheY-like"/>
    <property type="match status" value="1"/>
</dbReference>
<reference evidence="7 8" key="1">
    <citation type="submission" date="2020-05" db="EMBL/GenBank/DDBJ databases">
        <title>Aquincola sp. isolate from soil.</title>
        <authorList>
            <person name="Han J."/>
            <person name="Kim D.-U."/>
        </authorList>
    </citation>
    <scope>NUCLEOTIDE SEQUENCE [LARGE SCALE GENOMIC DNA]</scope>
    <source>
        <strain evidence="7 8">S2</strain>
    </source>
</reference>
<organism evidence="7 8">
    <name type="scientific">Pseudaquabacterium terrae</name>
    <dbReference type="NCBI Taxonomy" id="2732868"/>
    <lineage>
        <taxon>Bacteria</taxon>
        <taxon>Pseudomonadati</taxon>
        <taxon>Pseudomonadota</taxon>
        <taxon>Betaproteobacteria</taxon>
        <taxon>Burkholderiales</taxon>
        <taxon>Sphaerotilaceae</taxon>
        <taxon>Pseudaquabacterium</taxon>
    </lineage>
</organism>
<dbReference type="InterPro" id="IPR016032">
    <property type="entry name" value="Sig_transdc_resp-reg_C-effctor"/>
</dbReference>
<evidence type="ECO:0000256" key="2">
    <source>
        <dbReference type="ARBA" id="ARBA00023125"/>
    </source>
</evidence>
<comment type="caution">
    <text evidence="7">The sequence shown here is derived from an EMBL/GenBank/DDBJ whole genome shotgun (WGS) entry which is preliminary data.</text>
</comment>
<dbReference type="SMART" id="SM00421">
    <property type="entry name" value="HTH_LUXR"/>
    <property type="match status" value="1"/>
</dbReference>
<accession>A0ABX2ESZ8</accession>
<dbReference type="PROSITE" id="PS50110">
    <property type="entry name" value="RESPONSE_REGULATORY"/>
    <property type="match status" value="1"/>
</dbReference>
<dbReference type="PROSITE" id="PS00622">
    <property type="entry name" value="HTH_LUXR_1"/>
    <property type="match status" value="1"/>
</dbReference>
<evidence type="ECO:0000313" key="7">
    <source>
        <dbReference type="EMBL" id="NRF71559.1"/>
    </source>
</evidence>
<dbReference type="Proteomes" id="UP000737171">
    <property type="component" value="Unassembled WGS sequence"/>
</dbReference>
<dbReference type="PANTHER" id="PTHR44688:SF16">
    <property type="entry name" value="DNA-BINDING TRANSCRIPTIONAL ACTIVATOR DEVR_DOSR"/>
    <property type="match status" value="1"/>
</dbReference>
<keyword evidence="8" id="KW-1185">Reference proteome</keyword>
<dbReference type="Gene3D" id="3.40.50.2300">
    <property type="match status" value="1"/>
</dbReference>
<dbReference type="PRINTS" id="PR00038">
    <property type="entry name" value="HTHLUXR"/>
</dbReference>
<keyword evidence="3" id="KW-0804">Transcription</keyword>
<dbReference type="CDD" id="cd06170">
    <property type="entry name" value="LuxR_C_like"/>
    <property type="match status" value="1"/>
</dbReference>
<sequence length="215" mass="23617">MPPADPLIAIVDDDPAVRRSLAMLLDTRGWAAREFERAADLLAAPDIGVFACLLLDVRIPGMSGLELFDELRRRVRDTARYLPPVLFLTGHGDIPMVVQALKQGAADFLEKPADPRSLLDAIGRAIAADRDARAAFASKAALLRDIAALTPREREVLTELVGGYLSKQIADHLQISTKTVEAHRLRICHKFNVRTGMELAAKLRDVPASAWQQPQ</sequence>
<dbReference type="PROSITE" id="PS50043">
    <property type="entry name" value="HTH_LUXR_2"/>
    <property type="match status" value="1"/>
</dbReference>
<feature type="domain" description="HTH luxR-type" evidence="5">
    <location>
        <begin position="142"/>
        <end position="207"/>
    </location>
</feature>
<evidence type="ECO:0000259" key="5">
    <source>
        <dbReference type="PROSITE" id="PS50043"/>
    </source>
</evidence>
<dbReference type="PANTHER" id="PTHR44688">
    <property type="entry name" value="DNA-BINDING TRANSCRIPTIONAL ACTIVATOR DEVR_DOSR"/>
    <property type="match status" value="1"/>
</dbReference>
<feature type="domain" description="Response regulatory" evidence="6">
    <location>
        <begin position="7"/>
        <end position="126"/>
    </location>
</feature>
<evidence type="ECO:0000259" key="6">
    <source>
        <dbReference type="PROSITE" id="PS50110"/>
    </source>
</evidence>
<evidence type="ECO:0000256" key="4">
    <source>
        <dbReference type="PROSITE-ProRule" id="PRU00169"/>
    </source>
</evidence>
<dbReference type="InterPro" id="IPR036388">
    <property type="entry name" value="WH-like_DNA-bd_sf"/>
</dbReference>
<dbReference type="SUPFAM" id="SSF46894">
    <property type="entry name" value="C-terminal effector domain of the bipartite response regulators"/>
    <property type="match status" value="1"/>
</dbReference>
<evidence type="ECO:0000313" key="8">
    <source>
        <dbReference type="Proteomes" id="UP000737171"/>
    </source>
</evidence>
<dbReference type="Pfam" id="PF00196">
    <property type="entry name" value="GerE"/>
    <property type="match status" value="1"/>
</dbReference>
<dbReference type="EMBL" id="JABRWJ010000012">
    <property type="protein sequence ID" value="NRF71559.1"/>
    <property type="molecule type" value="Genomic_DNA"/>
</dbReference>
<feature type="modified residue" description="4-aspartylphosphate" evidence="4">
    <location>
        <position position="56"/>
    </location>
</feature>
<proteinExistence type="predicted"/>